<dbReference type="Proteomes" id="UP000000517">
    <property type="component" value="Chromosome"/>
</dbReference>
<evidence type="ECO:0000313" key="2">
    <source>
        <dbReference type="Proteomes" id="UP000000517"/>
    </source>
</evidence>
<evidence type="ECO:0000313" key="1">
    <source>
        <dbReference type="EMBL" id="ADL26995.1"/>
    </source>
</evidence>
<sequence length="74" mass="8888">MVLVQRTLANSLQTRDERACKIQTQLNDKKGDFGRLILFLTDKIFYILLYEKIYPYYCIGSIERIRYRLPSFHP</sequence>
<name>D9S8V1_FIBSS</name>
<accession>D9S8V1</accession>
<gene>
    <name evidence="1" type="ordered locus">FSU_0950</name>
</gene>
<dbReference type="EMBL" id="CP002158">
    <property type="protein sequence ID" value="ADL26995.1"/>
    <property type="molecule type" value="Genomic_DNA"/>
</dbReference>
<dbReference type="AlphaFoldDB" id="D9S8V1"/>
<organism evidence="1 2">
    <name type="scientific">Fibrobacter succinogenes (strain ATCC 19169 / S85)</name>
    <dbReference type="NCBI Taxonomy" id="59374"/>
    <lineage>
        <taxon>Bacteria</taxon>
        <taxon>Pseudomonadati</taxon>
        <taxon>Fibrobacterota</taxon>
        <taxon>Fibrobacteria</taxon>
        <taxon>Fibrobacterales</taxon>
        <taxon>Fibrobacteraceae</taxon>
        <taxon>Fibrobacter</taxon>
    </lineage>
</organism>
<dbReference type="KEGG" id="fsc:FSU_0950"/>
<dbReference type="STRING" id="59374.FSU_0950"/>
<reference evidence="2" key="1">
    <citation type="submission" date="2010-08" db="EMBL/GenBank/DDBJ databases">
        <title>Complete sequence of Fibrobacter succinogenes subsp. succinogenes S85.</title>
        <authorList>
            <person name="Durkin A.S."/>
            <person name="Nelson K.E."/>
            <person name="Morrison M."/>
            <person name="Forsberg C.W."/>
            <person name="Wilson D.B."/>
            <person name="Russell J.B."/>
            <person name="Cann I.K.O."/>
            <person name="Mackie R.I."/>
            <person name="White B.A."/>
        </authorList>
    </citation>
    <scope>NUCLEOTIDE SEQUENCE [LARGE SCALE GENOMIC DNA]</scope>
    <source>
        <strain evidence="2">ATCC 19169 / S85</strain>
    </source>
</reference>
<dbReference type="HOGENOM" id="CLU_2682341_0_0_0"/>
<protein>
    <submittedName>
        <fullName evidence="1">Uncharacterized protein</fullName>
    </submittedName>
</protein>
<proteinExistence type="predicted"/>